<dbReference type="EMBL" id="CATKSH010000004">
    <property type="protein sequence ID" value="CAI9120089.1"/>
    <property type="molecule type" value="Genomic_DNA"/>
</dbReference>
<keyword evidence="9" id="KW-1185">Reference proteome</keyword>
<evidence type="ECO:0000313" key="8">
    <source>
        <dbReference type="EMBL" id="CAI9120089.1"/>
    </source>
</evidence>
<sequence>MPTDPNASARQDPPPPRAAFPWKGIGAILLLALVLLLAHHFPLVKALEQAAARWRNDPLAPLYFLLAGTVFSAVGLPRQALCLLAGSLFGVLAGLALATATTLAGSLIGFAWARYGSRTSMTTRPLAPRGKFGARLAPFHTALVHAPFRSILILRLMPVGSALFVTVAAGVFRTPVAAFLMATLIGALPQNLVFVLMGAGARIGQFTQLALGVILFGASTALGLLLLRHIRQITPELAAAIGTASDGPKGDDTKIP</sequence>
<dbReference type="PANTHER" id="PTHR12677:SF59">
    <property type="entry name" value="GOLGI APPARATUS MEMBRANE PROTEIN TVP38-RELATED"/>
    <property type="match status" value="1"/>
</dbReference>
<keyword evidence="5 6" id="KW-0472">Membrane</keyword>
<protein>
    <recommendedName>
        <fullName evidence="6">TVP38/TMEM64 family membrane protein</fullName>
    </recommendedName>
</protein>
<reference evidence="8" key="1">
    <citation type="submission" date="2023-03" db="EMBL/GenBank/DDBJ databases">
        <authorList>
            <person name="Cleenwerck I."/>
        </authorList>
    </citation>
    <scope>NUCLEOTIDE SEQUENCE</scope>
    <source>
        <strain evidence="8">LMG 32879</strain>
    </source>
</reference>
<dbReference type="InterPro" id="IPR015414">
    <property type="entry name" value="TMEM64"/>
</dbReference>
<feature type="transmembrane region" description="Helical" evidence="6">
    <location>
        <begin position="59"/>
        <end position="76"/>
    </location>
</feature>
<dbReference type="Proteomes" id="UP001176960">
    <property type="component" value="Unassembled WGS sequence"/>
</dbReference>
<keyword evidence="4 6" id="KW-1133">Transmembrane helix</keyword>
<comment type="subcellular location">
    <subcellularLocation>
        <location evidence="1 6">Cell membrane</location>
        <topology evidence="1 6">Multi-pass membrane protein</topology>
    </subcellularLocation>
</comment>
<feature type="domain" description="VTT" evidence="7">
    <location>
        <begin position="76"/>
        <end position="199"/>
    </location>
</feature>
<feature type="transmembrane region" description="Helical" evidence="6">
    <location>
        <begin position="209"/>
        <end position="227"/>
    </location>
</feature>
<dbReference type="InterPro" id="IPR032816">
    <property type="entry name" value="VTT_dom"/>
</dbReference>
<evidence type="ECO:0000256" key="4">
    <source>
        <dbReference type="ARBA" id="ARBA00022989"/>
    </source>
</evidence>
<evidence type="ECO:0000256" key="6">
    <source>
        <dbReference type="RuleBase" id="RU366058"/>
    </source>
</evidence>
<dbReference type="Pfam" id="PF09335">
    <property type="entry name" value="VTT_dom"/>
    <property type="match status" value="1"/>
</dbReference>
<evidence type="ECO:0000256" key="2">
    <source>
        <dbReference type="ARBA" id="ARBA00022475"/>
    </source>
</evidence>
<feature type="transmembrane region" description="Helical" evidence="6">
    <location>
        <begin position="20"/>
        <end position="38"/>
    </location>
</feature>
<evidence type="ECO:0000256" key="1">
    <source>
        <dbReference type="ARBA" id="ARBA00004651"/>
    </source>
</evidence>
<evidence type="ECO:0000313" key="9">
    <source>
        <dbReference type="Proteomes" id="UP001176960"/>
    </source>
</evidence>
<gene>
    <name evidence="8" type="ORF">LMG32879_000918</name>
</gene>
<dbReference type="GO" id="GO:0005886">
    <property type="term" value="C:plasma membrane"/>
    <property type="evidence" value="ECO:0007669"/>
    <property type="project" value="UniProtKB-SubCell"/>
</dbReference>
<name>A0AA35UVC2_9PROT</name>
<comment type="caution">
    <text evidence="6">Lacks conserved residue(s) required for the propagation of feature annotation.</text>
</comment>
<proteinExistence type="inferred from homology"/>
<dbReference type="PANTHER" id="PTHR12677">
    <property type="entry name" value="GOLGI APPARATUS MEMBRANE PROTEIN TVP38-RELATED"/>
    <property type="match status" value="1"/>
</dbReference>
<accession>A0AA35UVC2</accession>
<evidence type="ECO:0000256" key="5">
    <source>
        <dbReference type="ARBA" id="ARBA00023136"/>
    </source>
</evidence>
<dbReference type="AlphaFoldDB" id="A0AA35UVC2"/>
<comment type="caution">
    <text evidence="8">The sequence shown here is derived from an EMBL/GenBank/DDBJ whole genome shotgun (WGS) entry which is preliminary data.</text>
</comment>
<organism evidence="8 9">
    <name type="scientific">Brytella acorum</name>
    <dbReference type="NCBI Taxonomy" id="2959299"/>
    <lineage>
        <taxon>Bacteria</taxon>
        <taxon>Pseudomonadati</taxon>
        <taxon>Pseudomonadota</taxon>
        <taxon>Alphaproteobacteria</taxon>
        <taxon>Acetobacterales</taxon>
        <taxon>Acetobacteraceae</taxon>
        <taxon>Brytella</taxon>
    </lineage>
</organism>
<feature type="transmembrane region" description="Helical" evidence="6">
    <location>
        <begin position="88"/>
        <end position="113"/>
    </location>
</feature>
<keyword evidence="2 6" id="KW-1003">Cell membrane</keyword>
<evidence type="ECO:0000256" key="3">
    <source>
        <dbReference type="ARBA" id="ARBA00022692"/>
    </source>
</evidence>
<keyword evidence="3 6" id="KW-0812">Transmembrane</keyword>
<evidence type="ECO:0000259" key="7">
    <source>
        <dbReference type="Pfam" id="PF09335"/>
    </source>
</evidence>
<comment type="similarity">
    <text evidence="6">Belongs to the TVP38/TMEM64 family.</text>
</comment>
<dbReference type="RefSeq" id="WP_289841884.1">
    <property type="nucleotide sequence ID" value="NZ_CATKSH010000004.1"/>
</dbReference>